<dbReference type="PROSITE" id="PS50846">
    <property type="entry name" value="HMA_2"/>
    <property type="match status" value="1"/>
</dbReference>
<dbReference type="AlphaFoldDB" id="A0A497XQY9"/>
<feature type="transmembrane region" description="Helical" evidence="10">
    <location>
        <begin position="162"/>
        <end position="179"/>
    </location>
</feature>
<dbReference type="PROSITE" id="PS01047">
    <property type="entry name" value="HMA_1"/>
    <property type="match status" value="1"/>
</dbReference>
<dbReference type="GO" id="GO:0055070">
    <property type="term" value="P:copper ion homeostasis"/>
    <property type="evidence" value="ECO:0007669"/>
    <property type="project" value="TreeGrafter"/>
</dbReference>
<evidence type="ECO:0000256" key="10">
    <source>
        <dbReference type="RuleBase" id="RU362081"/>
    </source>
</evidence>
<dbReference type="NCBIfam" id="TIGR01494">
    <property type="entry name" value="ATPase_P-type"/>
    <property type="match status" value="1"/>
</dbReference>
<comment type="caution">
    <text evidence="12">The sequence shown here is derived from an EMBL/GenBank/DDBJ whole genome shotgun (WGS) entry which is preliminary data.</text>
</comment>
<evidence type="ECO:0000256" key="1">
    <source>
        <dbReference type="ARBA" id="ARBA00004127"/>
    </source>
</evidence>
<keyword evidence="10" id="KW-1003">Cell membrane</keyword>
<keyword evidence="5 10" id="KW-0547">Nucleotide-binding</keyword>
<dbReference type="InterPro" id="IPR008250">
    <property type="entry name" value="ATPase_P-typ_transduc_dom_A_sf"/>
</dbReference>
<dbReference type="PANTHER" id="PTHR43520">
    <property type="entry name" value="ATP7, ISOFORM B"/>
    <property type="match status" value="1"/>
</dbReference>
<dbReference type="Pfam" id="PF00122">
    <property type="entry name" value="E1-E2_ATPase"/>
    <property type="match status" value="1"/>
</dbReference>
<dbReference type="InterPro" id="IPR017969">
    <property type="entry name" value="Heavy-metal-associated_CS"/>
</dbReference>
<keyword evidence="13" id="KW-1185">Reference proteome</keyword>
<protein>
    <submittedName>
        <fullName evidence="12">Cu2+-exporting ATPase/Cu+-exporting ATPase</fullName>
    </submittedName>
</protein>
<dbReference type="NCBIfam" id="TIGR01511">
    <property type="entry name" value="ATPase-IB1_Cu"/>
    <property type="match status" value="1"/>
</dbReference>
<dbReference type="GO" id="GO:0005886">
    <property type="term" value="C:plasma membrane"/>
    <property type="evidence" value="ECO:0007669"/>
    <property type="project" value="UniProtKB-SubCell"/>
</dbReference>
<sequence>MRRTLKVEGMTCVNCARTIDIALKKREGVKKVDVSFELGRVRIEFDESKISEEEITRVIEQLGYRVVEEQEGGGEMYILLLSGLSALLIMGLMFRPFEGSVYIQLALSTLVQALGGWTFYKGAYNSLRNGVAGMDVLVALGTTGAYLYSLLSLFGIIPGTPFFETNAFLITFVKAGRLIEDRAKRKALKLLKDMLTLQHSEVTVIENGEELKRNVRELRKGELILCRPGDMVPVDGVVIGGKGYVSEAVLTGEPEPILKEPGSRVISGSLLESGMLKIWVEASYEDSYVSKINRMIEEALSEKPKIQKLADRVSHYFVQTVVLISALTFLSWIKLGANFEQAVQFALAVLVISCPCALGIATPLAVAVGISKALTRGILIKRPSTLEVFPKINMVVFDKTGTLTEGRFQVVRYELRSSEALDVVYTMEGYSNHPIAKAIRDFAKKQGARAIELDGCKELLGRGIVCGEYFIGEYEEEALPEDVWKAVALKRNGEILAVFYLKDTLRQEAKLVVGEMKKLGLKTVLLSGDRTKTTKFVAKELGFDSFMAEVKPEEKRRVVASLQEEGFKVAMVGDGVNDAPALAQADLSFAVPHGVDITKQVGDVVLLSGIGKLPESFRLGESVSNKIRQNLAWAFVYNVVGIPVAAGLFYKFGVYLKPELAGLMMALSSVSVVANTLLLWKGSKG</sequence>
<evidence type="ECO:0000256" key="3">
    <source>
        <dbReference type="ARBA" id="ARBA00022692"/>
    </source>
</evidence>
<feature type="transmembrane region" description="Helical" evidence="10">
    <location>
        <begin position="101"/>
        <end position="120"/>
    </location>
</feature>
<dbReference type="GO" id="GO:0005507">
    <property type="term" value="F:copper ion binding"/>
    <property type="evidence" value="ECO:0007669"/>
    <property type="project" value="TreeGrafter"/>
</dbReference>
<feature type="transmembrane region" description="Helical" evidence="10">
    <location>
        <begin position="77"/>
        <end position="95"/>
    </location>
</feature>
<feature type="transmembrane region" description="Helical" evidence="10">
    <location>
        <begin position="132"/>
        <end position="156"/>
    </location>
</feature>
<keyword evidence="9 10" id="KW-0472">Membrane</keyword>
<feature type="transmembrane region" description="Helical" evidence="10">
    <location>
        <begin position="662"/>
        <end position="680"/>
    </location>
</feature>
<dbReference type="RefSeq" id="WP_121012535.1">
    <property type="nucleotide sequence ID" value="NZ_RCCJ01000001.1"/>
</dbReference>
<evidence type="ECO:0000259" key="11">
    <source>
        <dbReference type="PROSITE" id="PS50846"/>
    </source>
</evidence>
<evidence type="ECO:0000256" key="9">
    <source>
        <dbReference type="ARBA" id="ARBA00023136"/>
    </source>
</evidence>
<dbReference type="InterPro" id="IPR036412">
    <property type="entry name" value="HAD-like_sf"/>
</dbReference>
<feature type="transmembrane region" description="Helical" evidence="10">
    <location>
        <begin position="313"/>
        <end position="333"/>
    </location>
</feature>
<feature type="transmembrane region" description="Helical" evidence="10">
    <location>
        <begin position="631"/>
        <end position="650"/>
    </location>
</feature>
<evidence type="ECO:0000313" key="13">
    <source>
        <dbReference type="Proteomes" id="UP000267841"/>
    </source>
</evidence>
<dbReference type="SUPFAM" id="SSF81653">
    <property type="entry name" value="Calcium ATPase, transduction domain A"/>
    <property type="match status" value="1"/>
</dbReference>
<evidence type="ECO:0000256" key="2">
    <source>
        <dbReference type="ARBA" id="ARBA00006024"/>
    </source>
</evidence>
<dbReference type="OrthoDB" id="9779at2"/>
<dbReference type="PRINTS" id="PR00119">
    <property type="entry name" value="CATATPASE"/>
</dbReference>
<keyword evidence="7" id="KW-1278">Translocase</keyword>
<dbReference type="InterPro" id="IPR023299">
    <property type="entry name" value="ATPase_P-typ_cyto_dom_N"/>
</dbReference>
<dbReference type="EMBL" id="RCCJ01000001">
    <property type="protein sequence ID" value="RLJ71318.1"/>
    <property type="molecule type" value="Genomic_DNA"/>
</dbReference>
<dbReference type="FunFam" id="3.30.70.100:FF:000001">
    <property type="entry name" value="ATPase copper transporting beta"/>
    <property type="match status" value="1"/>
</dbReference>
<dbReference type="SUPFAM" id="SSF55008">
    <property type="entry name" value="HMA, heavy metal-associated domain"/>
    <property type="match status" value="1"/>
</dbReference>
<dbReference type="InterPro" id="IPR036163">
    <property type="entry name" value="HMA_dom_sf"/>
</dbReference>
<gene>
    <name evidence="12" type="ORF">BCF55_1617</name>
</gene>
<evidence type="ECO:0000256" key="7">
    <source>
        <dbReference type="ARBA" id="ARBA00022967"/>
    </source>
</evidence>
<evidence type="ECO:0000256" key="8">
    <source>
        <dbReference type="ARBA" id="ARBA00022989"/>
    </source>
</evidence>
<proteinExistence type="inferred from homology"/>
<dbReference type="GO" id="GO:0043682">
    <property type="term" value="F:P-type divalent copper transporter activity"/>
    <property type="evidence" value="ECO:0007669"/>
    <property type="project" value="TreeGrafter"/>
</dbReference>
<dbReference type="Gene3D" id="3.40.1110.10">
    <property type="entry name" value="Calcium-transporting ATPase, cytoplasmic domain N"/>
    <property type="match status" value="1"/>
</dbReference>
<dbReference type="NCBIfam" id="TIGR01525">
    <property type="entry name" value="ATPase-IB_hvy"/>
    <property type="match status" value="1"/>
</dbReference>
<dbReference type="InterPro" id="IPR001757">
    <property type="entry name" value="P_typ_ATPase"/>
</dbReference>
<evidence type="ECO:0000256" key="4">
    <source>
        <dbReference type="ARBA" id="ARBA00022723"/>
    </source>
</evidence>
<dbReference type="SUPFAM" id="SSF81665">
    <property type="entry name" value="Calcium ATPase, transmembrane domain M"/>
    <property type="match status" value="1"/>
</dbReference>
<comment type="subcellular location">
    <subcellularLocation>
        <location evidence="10">Cell membrane</location>
    </subcellularLocation>
    <subcellularLocation>
        <location evidence="1">Endomembrane system</location>
        <topology evidence="1">Multi-pass membrane protein</topology>
    </subcellularLocation>
</comment>
<dbReference type="PROSITE" id="PS00154">
    <property type="entry name" value="ATPASE_E1_E2"/>
    <property type="match status" value="1"/>
</dbReference>
<dbReference type="GO" id="GO:0016887">
    <property type="term" value="F:ATP hydrolysis activity"/>
    <property type="evidence" value="ECO:0007669"/>
    <property type="project" value="InterPro"/>
</dbReference>
<dbReference type="InterPro" id="IPR023214">
    <property type="entry name" value="HAD_sf"/>
</dbReference>
<dbReference type="InterPro" id="IPR023298">
    <property type="entry name" value="ATPase_P-typ_TM_dom_sf"/>
</dbReference>
<evidence type="ECO:0000313" key="12">
    <source>
        <dbReference type="EMBL" id="RLJ71318.1"/>
    </source>
</evidence>
<dbReference type="CDD" id="cd00371">
    <property type="entry name" value="HMA"/>
    <property type="match status" value="1"/>
</dbReference>
<evidence type="ECO:0000256" key="6">
    <source>
        <dbReference type="ARBA" id="ARBA00022840"/>
    </source>
</evidence>
<dbReference type="SUPFAM" id="SSF56784">
    <property type="entry name" value="HAD-like"/>
    <property type="match status" value="1"/>
</dbReference>
<keyword evidence="4 10" id="KW-0479">Metal-binding</keyword>
<dbReference type="Gene3D" id="3.40.50.1000">
    <property type="entry name" value="HAD superfamily/HAD-like"/>
    <property type="match status" value="1"/>
</dbReference>
<keyword evidence="8 10" id="KW-1133">Transmembrane helix</keyword>
<keyword evidence="6 10" id="KW-0067">ATP-binding</keyword>
<dbReference type="PRINTS" id="PR00943">
    <property type="entry name" value="CUATPASE"/>
</dbReference>
<dbReference type="NCBIfam" id="TIGR01512">
    <property type="entry name" value="ATPase-IB2_Cd"/>
    <property type="match status" value="1"/>
</dbReference>
<dbReference type="Pfam" id="PF00403">
    <property type="entry name" value="HMA"/>
    <property type="match status" value="1"/>
</dbReference>
<dbReference type="InterPro" id="IPR027256">
    <property type="entry name" value="P-typ_ATPase_IB"/>
</dbReference>
<dbReference type="GO" id="GO:0005524">
    <property type="term" value="F:ATP binding"/>
    <property type="evidence" value="ECO:0007669"/>
    <property type="project" value="UniProtKB-UniRule"/>
</dbReference>
<feature type="transmembrane region" description="Helical" evidence="10">
    <location>
        <begin position="345"/>
        <end position="370"/>
    </location>
</feature>
<dbReference type="InterPro" id="IPR059000">
    <property type="entry name" value="ATPase_P-type_domA"/>
</dbReference>
<dbReference type="GO" id="GO:0012505">
    <property type="term" value="C:endomembrane system"/>
    <property type="evidence" value="ECO:0007669"/>
    <property type="project" value="UniProtKB-SubCell"/>
</dbReference>
<dbReference type="Pfam" id="PF00702">
    <property type="entry name" value="Hydrolase"/>
    <property type="match status" value="1"/>
</dbReference>
<comment type="similarity">
    <text evidence="2 10">Belongs to the cation transport ATPase (P-type) (TC 3.A.3) family. Type IB subfamily.</text>
</comment>
<dbReference type="Proteomes" id="UP000267841">
    <property type="component" value="Unassembled WGS sequence"/>
</dbReference>
<evidence type="ECO:0000256" key="5">
    <source>
        <dbReference type="ARBA" id="ARBA00022741"/>
    </source>
</evidence>
<name>A0A497XQY9_9AQUI</name>
<dbReference type="InterPro" id="IPR006121">
    <property type="entry name" value="HMA_dom"/>
</dbReference>
<organism evidence="12 13">
    <name type="scientific">Hydrogenivirga caldilitoris</name>
    <dbReference type="NCBI Taxonomy" id="246264"/>
    <lineage>
        <taxon>Bacteria</taxon>
        <taxon>Pseudomonadati</taxon>
        <taxon>Aquificota</taxon>
        <taxon>Aquificia</taxon>
        <taxon>Aquificales</taxon>
        <taxon>Aquificaceae</taxon>
        <taxon>Hydrogenivirga</taxon>
    </lineage>
</organism>
<accession>A0A497XQY9</accession>
<feature type="domain" description="HMA" evidence="11">
    <location>
        <begin position="1"/>
        <end position="67"/>
    </location>
</feature>
<dbReference type="Gene3D" id="3.30.70.100">
    <property type="match status" value="1"/>
</dbReference>
<keyword evidence="3 10" id="KW-0812">Transmembrane</keyword>
<dbReference type="InterPro" id="IPR018303">
    <property type="entry name" value="ATPase_P-typ_P_site"/>
</dbReference>
<dbReference type="Gene3D" id="2.70.150.10">
    <property type="entry name" value="Calcium-transporting ATPase, cytoplasmic transduction domain A"/>
    <property type="match status" value="1"/>
</dbReference>
<dbReference type="PANTHER" id="PTHR43520:SF8">
    <property type="entry name" value="P-TYPE CU(+) TRANSPORTER"/>
    <property type="match status" value="1"/>
</dbReference>
<reference evidence="12 13" key="1">
    <citation type="submission" date="2018-10" db="EMBL/GenBank/DDBJ databases">
        <title>Genomic Encyclopedia of Archaeal and Bacterial Type Strains, Phase II (KMG-II): from individual species to whole genera.</title>
        <authorList>
            <person name="Goeker M."/>
        </authorList>
    </citation>
    <scope>NUCLEOTIDE SEQUENCE [LARGE SCALE GENOMIC DNA]</scope>
    <source>
        <strain evidence="12 13">DSM 16510</strain>
    </source>
</reference>